<reference evidence="1" key="1">
    <citation type="submission" date="2025-08" db="UniProtKB">
        <authorList>
            <consortium name="RefSeq"/>
        </authorList>
    </citation>
    <scope>IDENTIFICATION</scope>
    <source>
        <tissue evidence="1">Whole insect</tissue>
    </source>
</reference>
<accession>A0A6P7GWH6</accession>
<name>A0A6P7GWH6_DIAVI</name>
<dbReference type="AlphaFoldDB" id="A0A6P7GWH6"/>
<protein>
    <submittedName>
        <fullName evidence="1">Uncharacterized protein LOC114341568</fullName>
    </submittedName>
</protein>
<proteinExistence type="predicted"/>
<dbReference type="InParanoid" id="A0A6P7GWH6"/>
<dbReference type="RefSeq" id="XP_028148175.1">
    <property type="nucleotide sequence ID" value="XM_028292374.1"/>
</dbReference>
<gene>
    <name evidence="1" type="primary">LOC114341568</name>
</gene>
<organism evidence="1">
    <name type="scientific">Diabrotica virgifera virgifera</name>
    <name type="common">western corn rootworm</name>
    <dbReference type="NCBI Taxonomy" id="50390"/>
    <lineage>
        <taxon>Eukaryota</taxon>
        <taxon>Metazoa</taxon>
        <taxon>Ecdysozoa</taxon>
        <taxon>Arthropoda</taxon>
        <taxon>Hexapoda</taxon>
        <taxon>Insecta</taxon>
        <taxon>Pterygota</taxon>
        <taxon>Neoptera</taxon>
        <taxon>Endopterygota</taxon>
        <taxon>Coleoptera</taxon>
        <taxon>Polyphaga</taxon>
        <taxon>Cucujiformia</taxon>
        <taxon>Chrysomeloidea</taxon>
        <taxon>Chrysomelidae</taxon>
        <taxon>Galerucinae</taxon>
        <taxon>Diabroticina</taxon>
        <taxon>Diabroticites</taxon>
        <taxon>Diabrotica</taxon>
    </lineage>
</organism>
<evidence type="ECO:0000313" key="1">
    <source>
        <dbReference type="RefSeq" id="XP_028148175.1"/>
    </source>
</evidence>
<sequence length="104" mass="11871">MTAAYMFMRSSNSSLWKMHHNSFMFTNTTQISRLGPILTIPSKDLCVSLLVKVCSYCEIKFLYLNKTRRVLKVVGPPQVSLISKAGIRWSVTWHASPVYDGKEK</sequence>